<gene>
    <name evidence="2" type="ORF">FJV41_15430</name>
</gene>
<dbReference type="AlphaFoldDB" id="A0A540X2Z9"/>
<dbReference type="Proteomes" id="UP000315369">
    <property type="component" value="Unassembled WGS sequence"/>
</dbReference>
<evidence type="ECO:0000256" key="1">
    <source>
        <dbReference type="SAM" id="SignalP"/>
    </source>
</evidence>
<feature type="signal peptide" evidence="1">
    <location>
        <begin position="1"/>
        <end position="34"/>
    </location>
</feature>
<feature type="chain" id="PRO_5021974068" evidence="1">
    <location>
        <begin position="35"/>
        <end position="372"/>
    </location>
</feature>
<evidence type="ECO:0000313" key="3">
    <source>
        <dbReference type="Proteomes" id="UP000315369"/>
    </source>
</evidence>
<accession>A0A540X2Z9</accession>
<reference evidence="2 3" key="1">
    <citation type="submission" date="2019-06" db="EMBL/GenBank/DDBJ databases">
        <authorList>
            <person name="Livingstone P."/>
            <person name="Whitworth D."/>
        </authorList>
    </citation>
    <scope>NUCLEOTIDE SEQUENCE [LARGE SCALE GENOMIC DNA]</scope>
    <source>
        <strain evidence="2 3">AM401</strain>
    </source>
</reference>
<evidence type="ECO:0000313" key="2">
    <source>
        <dbReference type="EMBL" id="TQF15064.1"/>
    </source>
</evidence>
<keyword evidence="3" id="KW-1185">Reference proteome</keyword>
<dbReference type="OrthoDB" id="5508873at2"/>
<sequence length="372" mass="40085">MKGEPSTRKPRPSGPLRHACVLLGLLAPLLTARAESGDTTVSVETTVGRDFRAWSLLGDVELRDGATFLTLGYTGARPEAGTALTHQLSLGADQVLGEHWLLSAIVSTGLPKSTRVELIPERPARRLPAVDASTGYASQGALLSVAYDSAGLSDVESGADASLALTRHPLSRALLVTHVQGNTTRYTREDTLWAARPGLGLRLLLGTRWELGARGSLSLYSEDPLSAGQFTEEEQAAMARRVENAVETRRALRRYQARVNRDLGTVLARRMADVNATAGIPTAPARFDVRPSVTWKPGRDVRGQLSYAFTRYVSGEGWSHLLATRWTVRLGTPLRVWASVALQQDHLEAAADPAPPSPVHSGLVTLGGEYTF</sequence>
<organism evidence="2 3">
    <name type="scientific">Myxococcus llanfairpwllgwyngyllgogerychwyrndrobwllllantysiliogogogochensis</name>
    <dbReference type="NCBI Taxonomy" id="2590453"/>
    <lineage>
        <taxon>Bacteria</taxon>
        <taxon>Pseudomonadati</taxon>
        <taxon>Myxococcota</taxon>
        <taxon>Myxococcia</taxon>
        <taxon>Myxococcales</taxon>
        <taxon>Cystobacterineae</taxon>
        <taxon>Myxococcaceae</taxon>
        <taxon>Myxococcus</taxon>
    </lineage>
</organism>
<proteinExistence type="predicted"/>
<dbReference type="EMBL" id="VIFM01000052">
    <property type="protein sequence ID" value="TQF15064.1"/>
    <property type="molecule type" value="Genomic_DNA"/>
</dbReference>
<comment type="caution">
    <text evidence="2">The sequence shown here is derived from an EMBL/GenBank/DDBJ whole genome shotgun (WGS) entry which is preliminary data.</text>
</comment>
<keyword evidence="1" id="KW-0732">Signal</keyword>
<protein>
    <submittedName>
        <fullName evidence="2">Uncharacterized protein</fullName>
    </submittedName>
</protein>
<name>A0A540X2Z9_9BACT</name>
<dbReference type="RefSeq" id="WP_141643240.1">
    <property type="nucleotide sequence ID" value="NZ_VIFM01000052.1"/>
</dbReference>